<accession>A0A374NZD8</accession>
<evidence type="ECO:0000313" key="2">
    <source>
        <dbReference type="Proteomes" id="UP000263014"/>
    </source>
</evidence>
<gene>
    <name evidence="1" type="ORF">DXD79_27565</name>
</gene>
<reference evidence="1 2" key="1">
    <citation type="submission" date="2018-08" db="EMBL/GenBank/DDBJ databases">
        <title>A genome reference for cultivated species of the human gut microbiota.</title>
        <authorList>
            <person name="Zou Y."/>
            <person name="Xue W."/>
            <person name="Luo G."/>
        </authorList>
    </citation>
    <scope>NUCLEOTIDE SEQUENCE [LARGE SCALE GENOMIC DNA]</scope>
    <source>
        <strain evidence="1 2">TM09-12</strain>
    </source>
</reference>
<proteinExistence type="predicted"/>
<dbReference type="Gene3D" id="3.20.20.140">
    <property type="entry name" value="Metal-dependent hydrolases"/>
    <property type="match status" value="1"/>
</dbReference>
<dbReference type="EMBL" id="QSON01000019">
    <property type="protein sequence ID" value="RGI97567.1"/>
    <property type="molecule type" value="Genomic_DNA"/>
</dbReference>
<dbReference type="SUPFAM" id="SSF89550">
    <property type="entry name" value="PHP domain-like"/>
    <property type="match status" value="1"/>
</dbReference>
<name>A0A374NZD8_9FIRM</name>
<dbReference type="RefSeq" id="WP_117622822.1">
    <property type="nucleotide sequence ID" value="NZ_QSON01000019.1"/>
</dbReference>
<sequence length="496" mass="56981">MNTYFGDLHNHCGITYGFGSLENAIKCAKSQLDFCAFTGHAMWPDMYEKAPETEFVVNFHLEGFQKLKDHWEEIRKDVAEANSADFVTFQGYEIHSREYGDHHLLSIDDELPLIYRDSPEELVNDCGKDAIAIPHHIGYTLDYRGIDWRKFNSRISPVVEVYSKHGCSMSEDADYPYYHNMGPRDTRNMADEGLRQGHKFGFVASTDHHAGFPGSYGDGIAAVLAEEKTRESIWEAIKSRRTYALTGDRILCDFKVNDSYMGSEITANQRKIAAHVETEGVLDKIILYKNLKPYHIINGEMFQDVNKEGCYKIRVEMGWGNGALYRWNGMCRTEGGTIVDCRTYFRGRSVLAPSKDETYDADNINHIETCSERKSENEFVWRCDTVGNKSTLHPATSSVVLKVQGDLDTKVTFEINHKTYTATVGELLKYGYTSHMEYYHSQAFKIFKAVPESQYIFDFELEDSTPEKDCDIYHIEVSQKNRQWAYLSPVYVNREK</sequence>
<dbReference type="Pfam" id="PF12228">
    <property type="entry name" value="DUF3604"/>
    <property type="match status" value="1"/>
</dbReference>
<comment type="caution">
    <text evidence="1">The sequence shown here is derived from an EMBL/GenBank/DDBJ whole genome shotgun (WGS) entry which is preliminary data.</text>
</comment>
<dbReference type="InterPro" id="IPR022028">
    <property type="entry name" value="DUF3604"/>
</dbReference>
<dbReference type="InterPro" id="IPR016195">
    <property type="entry name" value="Pol/histidinol_Pase-like"/>
</dbReference>
<protein>
    <submittedName>
        <fullName evidence="1">DUF3604 domain-containing protein</fullName>
    </submittedName>
</protein>
<evidence type="ECO:0000313" key="1">
    <source>
        <dbReference type="EMBL" id="RGI97567.1"/>
    </source>
</evidence>
<dbReference type="Proteomes" id="UP000263014">
    <property type="component" value="Unassembled WGS sequence"/>
</dbReference>
<organism evidence="1 2">
    <name type="scientific">Hungatella hathewayi</name>
    <dbReference type="NCBI Taxonomy" id="154046"/>
    <lineage>
        <taxon>Bacteria</taxon>
        <taxon>Bacillati</taxon>
        <taxon>Bacillota</taxon>
        <taxon>Clostridia</taxon>
        <taxon>Lachnospirales</taxon>
        <taxon>Lachnospiraceae</taxon>
        <taxon>Hungatella</taxon>
    </lineage>
</organism>
<dbReference type="AlphaFoldDB" id="A0A374NZD8"/>